<evidence type="ECO:0000256" key="4">
    <source>
        <dbReference type="ARBA" id="ARBA00022452"/>
    </source>
</evidence>
<dbReference type="EMBL" id="CP044328">
    <property type="protein sequence ID" value="QGM93838.1"/>
    <property type="molecule type" value="Genomic_DNA"/>
</dbReference>
<dbReference type="NCBIfam" id="TIGR01783">
    <property type="entry name" value="TonB-siderophor"/>
    <property type="match status" value="1"/>
</dbReference>
<organism evidence="15 16">
    <name type="scientific">Methylocystis rosea</name>
    <dbReference type="NCBI Taxonomy" id="173366"/>
    <lineage>
        <taxon>Bacteria</taxon>
        <taxon>Pseudomonadati</taxon>
        <taxon>Pseudomonadota</taxon>
        <taxon>Alphaproteobacteria</taxon>
        <taxon>Hyphomicrobiales</taxon>
        <taxon>Methylocystaceae</taxon>
        <taxon>Methylocystis</taxon>
    </lineage>
</organism>
<evidence type="ECO:0000256" key="12">
    <source>
        <dbReference type="SAM" id="MobiDB-lite"/>
    </source>
</evidence>
<comment type="similarity">
    <text evidence="2 10 11">Belongs to the TonB-dependent receptor family.</text>
</comment>
<evidence type="ECO:0000313" key="16">
    <source>
        <dbReference type="Proteomes" id="UP000424673"/>
    </source>
</evidence>
<evidence type="ECO:0000259" key="14">
    <source>
        <dbReference type="Pfam" id="PF07715"/>
    </source>
</evidence>
<feature type="domain" description="TonB-dependent receptor-like beta-barrel" evidence="13">
    <location>
        <begin position="369"/>
        <end position="779"/>
    </location>
</feature>
<dbReference type="Proteomes" id="UP000424673">
    <property type="component" value="Chromosome"/>
</dbReference>
<dbReference type="InterPro" id="IPR012910">
    <property type="entry name" value="Plug_dom"/>
</dbReference>
<sequence length="810" mass="87424">MTKKHSKFSCLESWTIGKKSRLVCGLGAPVVIALEIASASAQNASQTLPPVTVDAPREKPQAKPRQQTQRPVASSARASSFHPSGPRPHVASTSRSATSAAPQVGPPLLSGANGVAPSPPTGEIGNLPPAYAGGEVARGARLGMLGNRDFMDTPFNVTSYTSALIENQQARTLQQVLENDPSVRMQTSAGHIRENFRIRGFPVLGSELALNGMYGLAPDGHVPTEFLERVEVLKGPGALLNGMAPFGAVGGSINLVTKHASDAPITSVSTDYTSSSQFGTHIDVGRRGGDHNQFGVRYNGVYRSGGTALDEQWKVRGLNALALDFREERVRLSIDAYHSQEISKNGSPFFASFTGIGVAAAPSASKNLFIGTNARFENAAVMARGELDIAENVTVFAGIGFLDSRNFGFTNGTNAPSVNLLGNFTGPRIVNLRGYTNTLSTQGGIRGQLDTGPLRHQFVLSASALKFSQSSEFGFSGSYRSNIYVPVVPPQAPPPPVVPNTAFNPSRPYFETDPRKTGENYLASLAFADTISAFDDRIQFIGGLRSQRVMTKTFQANTGLETNSYDSHRLSPAYALIVKPFDNRLSLYANYIEGLSQGLRVTNPLATNFNESFPPFVSKQIETGAKLDLGILANTLSFYEITQPTLSTVTSGGLISYKPVRQRNQGIEWNVFGEPIPGVRVLGGVTYMVGVITQSADGKTTGKNAFGIPRWQANFYGEWDLPYLVGVTVEGRVIYTSALYVDSLNYYRIPEWTRFDAGARYTTKIYGTDMTLRANVNNLFNRSYWSGAFNDGFATLDAPRTVLLSATFNF</sequence>
<dbReference type="PANTHER" id="PTHR32552">
    <property type="entry name" value="FERRICHROME IRON RECEPTOR-RELATED"/>
    <property type="match status" value="1"/>
</dbReference>
<feature type="region of interest" description="Disordered" evidence="12">
    <location>
        <begin position="43"/>
        <end position="129"/>
    </location>
</feature>
<reference evidence="15 16" key="2">
    <citation type="journal article" date="2021" name="AMB Express">
        <title>Isolation and characterisation of Methylocystis spp. for poly-3-hydroxybutyrate production using waste methane feedstocks.</title>
        <authorList>
            <person name="Rumah B.L."/>
            <person name="Stead C.E."/>
            <person name="Claxton Stevens B.H."/>
            <person name="Minton N.P."/>
            <person name="Grosse-Honebrink A."/>
            <person name="Zhang Y."/>
        </authorList>
    </citation>
    <scope>NUCLEOTIDE SEQUENCE [LARGE SCALE GENOMIC DNA]</scope>
    <source>
        <strain evidence="15 16">BRCS1</strain>
    </source>
</reference>
<dbReference type="Pfam" id="PF07715">
    <property type="entry name" value="Plug"/>
    <property type="match status" value="1"/>
</dbReference>
<evidence type="ECO:0000256" key="1">
    <source>
        <dbReference type="ARBA" id="ARBA00004571"/>
    </source>
</evidence>
<name>A0ABX6EGC7_9HYPH</name>
<feature type="compositionally biased region" description="Low complexity" evidence="12">
    <location>
        <begin position="91"/>
        <end position="101"/>
    </location>
</feature>
<accession>A0ABX6EGC7</accession>
<keyword evidence="16" id="KW-1185">Reference proteome</keyword>
<dbReference type="InterPro" id="IPR037066">
    <property type="entry name" value="Plug_dom_sf"/>
</dbReference>
<dbReference type="CDD" id="cd01347">
    <property type="entry name" value="ligand_gated_channel"/>
    <property type="match status" value="1"/>
</dbReference>
<dbReference type="RefSeq" id="WP_154451654.1">
    <property type="nucleotide sequence ID" value="NZ_CP044328.1"/>
</dbReference>
<dbReference type="Gene3D" id="2.40.170.20">
    <property type="entry name" value="TonB-dependent receptor, beta-barrel domain"/>
    <property type="match status" value="1"/>
</dbReference>
<dbReference type="SUPFAM" id="SSF56935">
    <property type="entry name" value="Porins"/>
    <property type="match status" value="1"/>
</dbReference>
<dbReference type="Pfam" id="PF00593">
    <property type="entry name" value="TonB_dep_Rec_b-barrel"/>
    <property type="match status" value="1"/>
</dbReference>
<dbReference type="InterPro" id="IPR039426">
    <property type="entry name" value="TonB-dep_rcpt-like"/>
</dbReference>
<evidence type="ECO:0000256" key="11">
    <source>
        <dbReference type="RuleBase" id="RU003357"/>
    </source>
</evidence>
<evidence type="ECO:0000256" key="10">
    <source>
        <dbReference type="PROSITE-ProRule" id="PRU01360"/>
    </source>
</evidence>
<evidence type="ECO:0000256" key="7">
    <source>
        <dbReference type="ARBA" id="ARBA00023136"/>
    </source>
</evidence>
<keyword evidence="8 15" id="KW-0675">Receptor</keyword>
<evidence type="ECO:0000259" key="13">
    <source>
        <dbReference type="Pfam" id="PF00593"/>
    </source>
</evidence>
<evidence type="ECO:0000256" key="2">
    <source>
        <dbReference type="ARBA" id="ARBA00009810"/>
    </source>
</evidence>
<dbReference type="PROSITE" id="PS52016">
    <property type="entry name" value="TONB_DEPENDENT_REC_3"/>
    <property type="match status" value="1"/>
</dbReference>
<feature type="domain" description="TonB-dependent receptor plug" evidence="14">
    <location>
        <begin position="151"/>
        <end position="248"/>
    </location>
</feature>
<evidence type="ECO:0000256" key="8">
    <source>
        <dbReference type="ARBA" id="ARBA00023170"/>
    </source>
</evidence>
<evidence type="ECO:0000256" key="6">
    <source>
        <dbReference type="ARBA" id="ARBA00023077"/>
    </source>
</evidence>
<keyword evidence="3 10" id="KW-0813">Transport</keyword>
<keyword evidence="9 10" id="KW-0998">Cell outer membrane</keyword>
<evidence type="ECO:0000256" key="5">
    <source>
        <dbReference type="ARBA" id="ARBA00022692"/>
    </source>
</evidence>
<dbReference type="InterPro" id="IPR010105">
    <property type="entry name" value="TonB_sidphr_rcpt"/>
</dbReference>
<evidence type="ECO:0000256" key="9">
    <source>
        <dbReference type="ARBA" id="ARBA00023237"/>
    </source>
</evidence>
<keyword evidence="4 10" id="KW-1134">Transmembrane beta strand</keyword>
<protein>
    <submittedName>
        <fullName evidence="15">TonB-dependent siderophore receptor</fullName>
    </submittedName>
</protein>
<dbReference type="PANTHER" id="PTHR32552:SF82">
    <property type="entry name" value="FCUA PROTEIN"/>
    <property type="match status" value="1"/>
</dbReference>
<evidence type="ECO:0000256" key="3">
    <source>
        <dbReference type="ARBA" id="ARBA00022448"/>
    </source>
</evidence>
<dbReference type="InterPro" id="IPR000531">
    <property type="entry name" value="Beta-barrel_TonB"/>
</dbReference>
<dbReference type="Gene3D" id="2.170.130.10">
    <property type="entry name" value="TonB-dependent receptor, plug domain"/>
    <property type="match status" value="1"/>
</dbReference>
<reference evidence="16" key="1">
    <citation type="submission" date="2019-09" db="EMBL/GenBank/DDBJ databases">
        <title>Isolation and complete genome sequencing of Methylocystis species.</title>
        <authorList>
            <person name="Rumah B.L."/>
            <person name="Stead C.E."/>
            <person name="Stevens B.C."/>
            <person name="Minton N.P."/>
            <person name="Grosse-Honebrink A."/>
            <person name="Zhang Y."/>
        </authorList>
    </citation>
    <scope>NUCLEOTIDE SEQUENCE [LARGE SCALE GENOMIC DNA]</scope>
    <source>
        <strain evidence="16">BRCS1</strain>
    </source>
</reference>
<keyword evidence="6 11" id="KW-0798">TonB box</keyword>
<keyword evidence="7 10" id="KW-0472">Membrane</keyword>
<feature type="compositionally biased region" description="Polar residues" evidence="12">
    <location>
        <begin position="64"/>
        <end position="82"/>
    </location>
</feature>
<keyword evidence="5 10" id="KW-0812">Transmembrane</keyword>
<comment type="subcellular location">
    <subcellularLocation>
        <location evidence="1 10">Cell outer membrane</location>
        <topology evidence="1 10">Multi-pass membrane protein</topology>
    </subcellularLocation>
</comment>
<dbReference type="InterPro" id="IPR036942">
    <property type="entry name" value="Beta-barrel_TonB_sf"/>
</dbReference>
<evidence type="ECO:0000313" key="15">
    <source>
        <dbReference type="EMBL" id="QGM93838.1"/>
    </source>
</evidence>
<proteinExistence type="inferred from homology"/>
<gene>
    <name evidence="15" type="ORF">F7D13_07260</name>
</gene>